<evidence type="ECO:0000256" key="2">
    <source>
        <dbReference type="ARBA" id="ARBA00023015"/>
    </source>
</evidence>
<reference evidence="8 9" key="1">
    <citation type="journal article" date="2023" name="Hortic Res">
        <title>Pangenome of water caltrop reveals structural variations and asymmetric subgenome divergence after allopolyploidization.</title>
        <authorList>
            <person name="Zhang X."/>
            <person name="Chen Y."/>
            <person name="Wang L."/>
            <person name="Yuan Y."/>
            <person name="Fang M."/>
            <person name="Shi L."/>
            <person name="Lu R."/>
            <person name="Comes H.P."/>
            <person name="Ma Y."/>
            <person name="Chen Y."/>
            <person name="Huang G."/>
            <person name="Zhou Y."/>
            <person name="Zheng Z."/>
            <person name="Qiu Y."/>
        </authorList>
    </citation>
    <scope>NUCLEOTIDE SEQUENCE [LARGE SCALE GENOMIC DNA]</scope>
    <source>
        <tissue evidence="8">Roots</tissue>
    </source>
</reference>
<organism evidence="8 9">
    <name type="scientific">Trapa incisa</name>
    <dbReference type="NCBI Taxonomy" id="236973"/>
    <lineage>
        <taxon>Eukaryota</taxon>
        <taxon>Viridiplantae</taxon>
        <taxon>Streptophyta</taxon>
        <taxon>Embryophyta</taxon>
        <taxon>Tracheophyta</taxon>
        <taxon>Spermatophyta</taxon>
        <taxon>Magnoliopsida</taxon>
        <taxon>eudicotyledons</taxon>
        <taxon>Gunneridae</taxon>
        <taxon>Pentapetalae</taxon>
        <taxon>rosids</taxon>
        <taxon>malvids</taxon>
        <taxon>Myrtales</taxon>
        <taxon>Lythraceae</taxon>
        <taxon>Trapa</taxon>
    </lineage>
</organism>
<dbReference type="PANTHER" id="PTHR31072">
    <property type="entry name" value="TRANSCRIPTION FACTOR TCP4-RELATED"/>
    <property type="match status" value="1"/>
</dbReference>
<keyword evidence="2" id="KW-0805">Transcription regulation</keyword>
<dbReference type="GO" id="GO:0005634">
    <property type="term" value="C:nucleus"/>
    <property type="evidence" value="ECO:0007669"/>
    <property type="project" value="UniProtKB-SubCell"/>
</dbReference>
<dbReference type="GO" id="GO:0003700">
    <property type="term" value="F:DNA-binding transcription factor activity"/>
    <property type="evidence" value="ECO:0007669"/>
    <property type="project" value="InterPro"/>
</dbReference>
<evidence type="ECO:0000256" key="4">
    <source>
        <dbReference type="ARBA" id="ARBA00023163"/>
    </source>
</evidence>
<gene>
    <name evidence="8" type="ORF">SAY87_027861</name>
</gene>
<evidence type="ECO:0000259" key="7">
    <source>
        <dbReference type="PROSITE" id="PS51369"/>
    </source>
</evidence>
<keyword evidence="5" id="KW-0539">Nucleus</keyword>
<evidence type="ECO:0000256" key="6">
    <source>
        <dbReference type="SAM" id="MobiDB-lite"/>
    </source>
</evidence>
<feature type="region of interest" description="Disordered" evidence="6">
    <location>
        <begin position="1"/>
        <end position="26"/>
    </location>
</feature>
<keyword evidence="9" id="KW-1185">Reference proteome</keyword>
<dbReference type="Proteomes" id="UP001345219">
    <property type="component" value="Chromosome 22"/>
</dbReference>
<dbReference type="Pfam" id="PF03634">
    <property type="entry name" value="TCP"/>
    <property type="match status" value="1"/>
</dbReference>
<comment type="subcellular location">
    <subcellularLocation>
        <location evidence="1">Nucleus</location>
    </subcellularLocation>
</comment>
<evidence type="ECO:0000313" key="8">
    <source>
        <dbReference type="EMBL" id="KAK4772842.1"/>
    </source>
</evidence>
<feature type="compositionally biased region" description="Polar residues" evidence="6">
    <location>
        <begin position="201"/>
        <end position="213"/>
    </location>
</feature>
<protein>
    <recommendedName>
        <fullName evidence="7">TCP domain-containing protein</fullName>
    </recommendedName>
</protein>
<feature type="domain" description="TCP" evidence="7">
    <location>
        <begin position="59"/>
        <end position="117"/>
    </location>
</feature>
<sequence>MGSRDASKEVAISLPKHEASLTSEDASKTVSLRTSSLASTPWFKLKDSRVVRVSRTMGGKDRHSKVCTIRGLRDRRVRLSVPTAIQLYDLQDRLGLSQPSKVVDWLLDAAKQEIDELPPLPFHPGQPPIFHQHQYVSSSNRDQLGLATSRMTWYEGDGPSKSSGQDRLSDDNSDDVSRDNQVHGKQEVGEGRKADKLGNFSARTAENPSNLPYGSNIYHHLEPSIGHPNFTHQGLIASQSSSEDPRSFNFAQTPSSLPKIPQMHSYFPLQFITPSGVEMDPLHVSQFQSTLMSSGLQNFLLYSQDRPMDALTHHHLNVSVREPVVSFDVNARVVPSQSSSGNEIDKD</sequence>
<evidence type="ECO:0000313" key="9">
    <source>
        <dbReference type="Proteomes" id="UP001345219"/>
    </source>
</evidence>
<dbReference type="GO" id="GO:0043565">
    <property type="term" value="F:sequence-specific DNA binding"/>
    <property type="evidence" value="ECO:0007669"/>
    <property type="project" value="TreeGrafter"/>
</dbReference>
<evidence type="ECO:0000256" key="5">
    <source>
        <dbReference type="ARBA" id="ARBA00023242"/>
    </source>
</evidence>
<dbReference type="AlphaFoldDB" id="A0AAN7KSZ9"/>
<keyword evidence="4" id="KW-0804">Transcription</keyword>
<dbReference type="EMBL" id="JAXIOK010000004">
    <property type="protein sequence ID" value="KAK4772842.1"/>
    <property type="molecule type" value="Genomic_DNA"/>
</dbReference>
<accession>A0AAN7KSZ9</accession>
<comment type="caution">
    <text evidence="8">The sequence shown here is derived from an EMBL/GenBank/DDBJ whole genome shotgun (WGS) entry which is preliminary data.</text>
</comment>
<evidence type="ECO:0000256" key="1">
    <source>
        <dbReference type="ARBA" id="ARBA00004123"/>
    </source>
</evidence>
<feature type="region of interest" description="Disordered" evidence="6">
    <location>
        <begin position="152"/>
        <end position="215"/>
    </location>
</feature>
<proteinExistence type="predicted"/>
<keyword evidence="3" id="KW-0238">DNA-binding</keyword>
<dbReference type="InterPro" id="IPR017887">
    <property type="entry name" value="TF_TCP_subgr"/>
</dbReference>
<evidence type="ECO:0000256" key="3">
    <source>
        <dbReference type="ARBA" id="ARBA00023125"/>
    </source>
</evidence>
<name>A0AAN7KSZ9_9MYRT</name>
<dbReference type="PANTHER" id="PTHR31072:SF147">
    <property type="entry name" value="TRANSCRIPTION FACTOR TCP13"/>
    <property type="match status" value="1"/>
</dbReference>
<dbReference type="InterPro" id="IPR005333">
    <property type="entry name" value="Transcription_factor_TCP"/>
</dbReference>
<dbReference type="PROSITE" id="PS51369">
    <property type="entry name" value="TCP"/>
    <property type="match status" value="1"/>
</dbReference>
<feature type="compositionally biased region" description="Basic and acidic residues" evidence="6">
    <location>
        <begin position="167"/>
        <end position="196"/>
    </location>
</feature>